<keyword evidence="2" id="KW-0472">Membrane</keyword>
<keyword evidence="2" id="KW-1133">Transmembrane helix</keyword>
<dbReference type="Proteomes" id="UP000317178">
    <property type="component" value="Chromosome"/>
</dbReference>
<evidence type="ECO:0008006" key="5">
    <source>
        <dbReference type="Google" id="ProtNLM"/>
    </source>
</evidence>
<dbReference type="AlphaFoldDB" id="A0A518CGY3"/>
<feature type="transmembrane region" description="Helical" evidence="2">
    <location>
        <begin position="6"/>
        <end position="22"/>
    </location>
</feature>
<reference evidence="3 4" key="1">
    <citation type="submission" date="2019-02" db="EMBL/GenBank/DDBJ databases">
        <title>Deep-cultivation of Planctomycetes and their phenomic and genomic characterization uncovers novel biology.</title>
        <authorList>
            <person name="Wiegand S."/>
            <person name="Jogler M."/>
            <person name="Boedeker C."/>
            <person name="Pinto D."/>
            <person name="Vollmers J."/>
            <person name="Rivas-Marin E."/>
            <person name="Kohn T."/>
            <person name="Peeters S.H."/>
            <person name="Heuer A."/>
            <person name="Rast P."/>
            <person name="Oberbeckmann S."/>
            <person name="Bunk B."/>
            <person name="Jeske O."/>
            <person name="Meyerdierks A."/>
            <person name="Storesund J.E."/>
            <person name="Kallscheuer N."/>
            <person name="Luecker S."/>
            <person name="Lage O.M."/>
            <person name="Pohl T."/>
            <person name="Merkel B.J."/>
            <person name="Hornburger P."/>
            <person name="Mueller R.-W."/>
            <person name="Bruemmer F."/>
            <person name="Labrenz M."/>
            <person name="Spormann A.M."/>
            <person name="Op den Camp H."/>
            <person name="Overmann J."/>
            <person name="Amann R."/>
            <person name="Jetten M.S.M."/>
            <person name="Mascher T."/>
            <person name="Medema M.H."/>
            <person name="Devos D.P."/>
            <person name="Kaster A.-K."/>
            <person name="Ovreas L."/>
            <person name="Rohde M."/>
            <person name="Galperin M.Y."/>
            <person name="Jogler C."/>
        </authorList>
    </citation>
    <scope>NUCLEOTIDE SEQUENCE [LARGE SCALE GENOMIC DNA]</scope>
    <source>
        <strain evidence="3 4">Pla110</strain>
    </source>
</reference>
<proteinExistence type="predicted"/>
<keyword evidence="2" id="KW-0812">Transmembrane</keyword>
<feature type="compositionally biased region" description="Basic and acidic residues" evidence="1">
    <location>
        <begin position="139"/>
        <end position="150"/>
    </location>
</feature>
<feature type="transmembrane region" description="Helical" evidence="2">
    <location>
        <begin position="81"/>
        <end position="101"/>
    </location>
</feature>
<gene>
    <name evidence="3" type="ORF">Pla110_01890</name>
</gene>
<dbReference type="EMBL" id="CP036281">
    <property type="protein sequence ID" value="QDU78485.1"/>
    <property type="molecule type" value="Genomic_DNA"/>
</dbReference>
<name>A0A518CGY3_9PLAN</name>
<evidence type="ECO:0000256" key="2">
    <source>
        <dbReference type="SAM" id="Phobius"/>
    </source>
</evidence>
<evidence type="ECO:0000256" key="1">
    <source>
        <dbReference type="SAM" id="MobiDB-lite"/>
    </source>
</evidence>
<protein>
    <recommendedName>
        <fullName evidence="5">Transmembrane protein</fullName>
    </recommendedName>
</protein>
<accession>A0A518CGY3</accession>
<keyword evidence="4" id="KW-1185">Reference proteome</keyword>
<feature type="transmembrane region" description="Helical" evidence="2">
    <location>
        <begin position="34"/>
        <end position="54"/>
    </location>
</feature>
<feature type="region of interest" description="Disordered" evidence="1">
    <location>
        <begin position="120"/>
        <end position="150"/>
    </location>
</feature>
<dbReference type="RefSeq" id="WP_144992284.1">
    <property type="nucleotide sequence ID" value="NZ_CP036281.1"/>
</dbReference>
<dbReference type="KEGG" id="plon:Pla110_01890"/>
<evidence type="ECO:0000313" key="3">
    <source>
        <dbReference type="EMBL" id="QDU78485.1"/>
    </source>
</evidence>
<evidence type="ECO:0000313" key="4">
    <source>
        <dbReference type="Proteomes" id="UP000317178"/>
    </source>
</evidence>
<organism evidence="3 4">
    <name type="scientific">Polystyrenella longa</name>
    <dbReference type="NCBI Taxonomy" id="2528007"/>
    <lineage>
        <taxon>Bacteria</taxon>
        <taxon>Pseudomonadati</taxon>
        <taxon>Planctomycetota</taxon>
        <taxon>Planctomycetia</taxon>
        <taxon>Planctomycetales</taxon>
        <taxon>Planctomycetaceae</taxon>
        <taxon>Polystyrenella</taxon>
    </lineage>
</organism>
<sequence length="150" mass="17068">MSPFVNSIIVISLAGWMALLLWRDLYKSYTGSFVWLVIISHIATILFMIFAMYVGNKLGQLYYRVDYSVQDLMELYGNSRIVAGIGAWLVVSAFMGLFLSAKQDERDFLARTEELESLMEKREREEASAFDAPVTSVKNPEDQTKKSSES</sequence>